<dbReference type="Pfam" id="PF13565">
    <property type="entry name" value="HTH_32"/>
    <property type="match status" value="1"/>
</dbReference>
<dbReference type="InterPro" id="IPR001584">
    <property type="entry name" value="Integrase_cat-core"/>
</dbReference>
<comment type="caution">
    <text evidence="3">The sequence shown here is derived from an EMBL/GenBank/DDBJ whole genome shotgun (WGS) entry which is preliminary data.</text>
</comment>
<dbReference type="EMBL" id="JBDJAW010000036">
    <property type="protein sequence ID" value="MEN3539649.1"/>
    <property type="molecule type" value="Genomic_DNA"/>
</dbReference>
<dbReference type="InterPro" id="IPR047656">
    <property type="entry name" value="IS481-like_transpos"/>
</dbReference>
<name>A0ABV0AWL2_9ACTN</name>
<gene>
    <name evidence="3" type="ORF">AAH991_31390</name>
</gene>
<sequence length="617" mass="67538">MARVGRPGLALVDLSVVEQRYRAVLAVLAGASVSETAAQVGVSRQTMHSWLRRYRESGLSGLADRSRRPKSSPSQLSAEVEAVVCELRREHPRWGPVRLVHEAKRLGVDPVPSRMAVYRALVRHGLVNPRQRRKRREDYLRWERPASMQLWQMDIVGGVFLADGTEAKVVTGVDDHSRYCVIAQVVARPTGRAVCLAFAAALRAFGVPQEVLTDNGKQFTDRFGKGGEVLFDRICRDNGITHRLTQPRSPTTTGKVERFHQTLRRELLDDAVPFEDLAAAQAAVDARVVEYNTRRPHQAIGMACPAERFTPTADPREELLPLRLPGALKAIDGQAAPPQPAPAPAPEVPAPTQVPDRRDAPAIADQEPVRAWSGGPVEFDRVVPASGNMFVAGRQFWLGPDRAGVMVTFWADTDVIHLLVAGVRLKSFRSHLSNADLAKLAANGGRAAGPAPLPPAEPGTAVEVDRTVSRSGTVSLAGRVVLAAEILNGRRVTVRIEEHTLMFFDPQTRELLRTRPNPISWDRMRHLRDARPAGPPPRPSAEPVTVQRVASNSGVIMVVGQKVALGRIHARAIVTVHVSDTTLTVELPDDTRVVRRTTTQPVRSIKAARPRKAGHVS</sequence>
<protein>
    <submittedName>
        <fullName evidence="3">IS481 family transposase</fullName>
    </submittedName>
</protein>
<dbReference type="Proteomes" id="UP001447516">
    <property type="component" value="Unassembled WGS sequence"/>
</dbReference>
<dbReference type="Pfam" id="PF13683">
    <property type="entry name" value="rve_3"/>
    <property type="match status" value="1"/>
</dbReference>
<dbReference type="InterPro" id="IPR036397">
    <property type="entry name" value="RNaseH_sf"/>
</dbReference>
<feature type="compositionally biased region" description="Basic residues" evidence="1">
    <location>
        <begin position="606"/>
        <end position="617"/>
    </location>
</feature>
<organism evidence="3 4">
    <name type="scientific">Microbispora maris</name>
    <dbReference type="NCBI Taxonomy" id="3144104"/>
    <lineage>
        <taxon>Bacteria</taxon>
        <taxon>Bacillati</taxon>
        <taxon>Actinomycetota</taxon>
        <taxon>Actinomycetes</taxon>
        <taxon>Streptosporangiales</taxon>
        <taxon>Streptosporangiaceae</taxon>
        <taxon>Microbispora</taxon>
    </lineage>
</organism>
<feature type="domain" description="Integrase catalytic" evidence="2">
    <location>
        <begin position="141"/>
        <end position="313"/>
    </location>
</feature>
<accession>A0ABV0AWL2</accession>
<dbReference type="InterPro" id="IPR012337">
    <property type="entry name" value="RNaseH-like_sf"/>
</dbReference>
<evidence type="ECO:0000313" key="4">
    <source>
        <dbReference type="Proteomes" id="UP001447516"/>
    </source>
</evidence>
<dbReference type="PROSITE" id="PS50994">
    <property type="entry name" value="INTEGRASE"/>
    <property type="match status" value="1"/>
</dbReference>
<feature type="region of interest" description="Disordered" evidence="1">
    <location>
        <begin position="598"/>
        <end position="617"/>
    </location>
</feature>
<dbReference type="Gene3D" id="3.30.420.10">
    <property type="entry name" value="Ribonuclease H-like superfamily/Ribonuclease H"/>
    <property type="match status" value="1"/>
</dbReference>
<proteinExistence type="predicted"/>
<dbReference type="SUPFAM" id="SSF46689">
    <property type="entry name" value="Homeodomain-like"/>
    <property type="match status" value="1"/>
</dbReference>
<dbReference type="SUPFAM" id="SSF53098">
    <property type="entry name" value="Ribonuclease H-like"/>
    <property type="match status" value="1"/>
</dbReference>
<evidence type="ECO:0000259" key="2">
    <source>
        <dbReference type="PROSITE" id="PS50994"/>
    </source>
</evidence>
<reference evidence="3 4" key="1">
    <citation type="submission" date="2024-05" db="EMBL/GenBank/DDBJ databases">
        <title>Microbispora sp.ZYX-F-249.</title>
        <authorList>
            <person name="Xie H."/>
        </authorList>
    </citation>
    <scope>NUCLEOTIDE SEQUENCE [LARGE SCALE GENOMIC DNA]</scope>
    <source>
        <strain evidence="3 4">ZYX-F-249</strain>
    </source>
</reference>
<feature type="compositionally biased region" description="Pro residues" evidence="1">
    <location>
        <begin position="337"/>
        <end position="349"/>
    </location>
</feature>
<dbReference type="PANTHER" id="PTHR35004:SF7">
    <property type="entry name" value="INTEGRASE PROTEIN"/>
    <property type="match status" value="1"/>
</dbReference>
<keyword evidence="4" id="KW-1185">Reference proteome</keyword>
<dbReference type="InterPro" id="IPR009057">
    <property type="entry name" value="Homeodomain-like_sf"/>
</dbReference>
<dbReference type="PANTHER" id="PTHR35004">
    <property type="entry name" value="TRANSPOSASE RV3428C-RELATED"/>
    <property type="match status" value="1"/>
</dbReference>
<feature type="region of interest" description="Disordered" evidence="1">
    <location>
        <begin position="332"/>
        <end position="356"/>
    </location>
</feature>
<evidence type="ECO:0000313" key="3">
    <source>
        <dbReference type="EMBL" id="MEN3539649.1"/>
    </source>
</evidence>
<dbReference type="NCBIfam" id="NF033577">
    <property type="entry name" value="transpos_IS481"/>
    <property type="match status" value="1"/>
</dbReference>
<evidence type="ECO:0000256" key="1">
    <source>
        <dbReference type="SAM" id="MobiDB-lite"/>
    </source>
</evidence>